<dbReference type="InterPro" id="IPR005561">
    <property type="entry name" value="ANTAR"/>
</dbReference>
<dbReference type="Gene3D" id="3.40.50.2300">
    <property type="match status" value="1"/>
</dbReference>
<proteinExistence type="predicted"/>
<dbReference type="InterPro" id="IPR049021">
    <property type="entry name" value="AmiR_N"/>
</dbReference>
<comment type="caution">
    <text evidence="2">The sequence shown here is derived from an EMBL/GenBank/DDBJ whole genome shotgun (WGS) entry which is preliminary data.</text>
</comment>
<dbReference type="AlphaFoldDB" id="A0A0F9V699"/>
<dbReference type="PROSITE" id="PS50921">
    <property type="entry name" value="ANTAR"/>
    <property type="match status" value="1"/>
</dbReference>
<dbReference type="InterPro" id="IPR036388">
    <property type="entry name" value="WH-like_DNA-bd_sf"/>
</dbReference>
<dbReference type="SUPFAM" id="SSF52172">
    <property type="entry name" value="CheY-like"/>
    <property type="match status" value="1"/>
</dbReference>
<dbReference type="Gene3D" id="1.10.10.10">
    <property type="entry name" value="Winged helix-like DNA-binding domain superfamily/Winged helix DNA-binding domain"/>
    <property type="match status" value="1"/>
</dbReference>
<gene>
    <name evidence="2" type="ORF">LCGC14_0522450</name>
</gene>
<sequence>MTRKKPRMLFRGLRAMIWHDCDPNRQFLELYLQRLGLRVSCSSVGGKLGEGSEFDLLFFDSDQDLPIGELNHDVPMIALVGSEAPSRLQWILGHNAASLIFKPVRSAGIYGSIVFAMNQHEERLSIAAQQERLNSKIRYRKLVIFAVLKLMREQGCDEEQAFSGLRRQAMERRITIEMLCADVLAQNLPAGRLQNPWPLAHERP</sequence>
<organism evidence="2">
    <name type="scientific">marine sediment metagenome</name>
    <dbReference type="NCBI Taxonomy" id="412755"/>
    <lineage>
        <taxon>unclassified sequences</taxon>
        <taxon>metagenomes</taxon>
        <taxon>ecological metagenomes</taxon>
    </lineage>
</organism>
<evidence type="ECO:0000313" key="2">
    <source>
        <dbReference type="EMBL" id="KKN61378.1"/>
    </source>
</evidence>
<accession>A0A0F9V699</accession>
<protein>
    <recommendedName>
        <fullName evidence="1">ANTAR domain-containing protein</fullName>
    </recommendedName>
</protein>
<evidence type="ECO:0000259" key="1">
    <source>
        <dbReference type="PROSITE" id="PS50921"/>
    </source>
</evidence>
<dbReference type="InterPro" id="IPR011006">
    <property type="entry name" value="CheY-like_superfamily"/>
</dbReference>
<dbReference type="SMART" id="SM01012">
    <property type="entry name" value="ANTAR"/>
    <property type="match status" value="1"/>
</dbReference>
<feature type="domain" description="ANTAR" evidence="1">
    <location>
        <begin position="123"/>
        <end position="184"/>
    </location>
</feature>
<dbReference type="EMBL" id="LAZR01000660">
    <property type="protein sequence ID" value="KKN61378.1"/>
    <property type="molecule type" value="Genomic_DNA"/>
</dbReference>
<dbReference type="GO" id="GO:0003723">
    <property type="term" value="F:RNA binding"/>
    <property type="evidence" value="ECO:0007669"/>
    <property type="project" value="InterPro"/>
</dbReference>
<name>A0A0F9V699_9ZZZZ</name>
<dbReference type="Pfam" id="PF21332">
    <property type="entry name" value="AmiR_N"/>
    <property type="match status" value="1"/>
</dbReference>
<dbReference type="Pfam" id="PF03861">
    <property type="entry name" value="ANTAR"/>
    <property type="match status" value="1"/>
</dbReference>
<reference evidence="2" key="1">
    <citation type="journal article" date="2015" name="Nature">
        <title>Complex archaea that bridge the gap between prokaryotes and eukaryotes.</title>
        <authorList>
            <person name="Spang A."/>
            <person name="Saw J.H."/>
            <person name="Jorgensen S.L."/>
            <person name="Zaremba-Niedzwiedzka K."/>
            <person name="Martijn J."/>
            <person name="Lind A.E."/>
            <person name="van Eijk R."/>
            <person name="Schleper C."/>
            <person name="Guy L."/>
            <person name="Ettema T.J."/>
        </authorList>
    </citation>
    <scope>NUCLEOTIDE SEQUENCE</scope>
</reference>